<dbReference type="AlphaFoldDB" id="A0A6V7VST5"/>
<proteinExistence type="predicted"/>
<organism evidence="2 3">
    <name type="scientific">Meloidogyne enterolobii</name>
    <name type="common">Root-knot nematode worm</name>
    <name type="synonym">Meloidogyne mayaguensis</name>
    <dbReference type="NCBI Taxonomy" id="390850"/>
    <lineage>
        <taxon>Eukaryota</taxon>
        <taxon>Metazoa</taxon>
        <taxon>Ecdysozoa</taxon>
        <taxon>Nematoda</taxon>
        <taxon>Chromadorea</taxon>
        <taxon>Rhabditida</taxon>
        <taxon>Tylenchina</taxon>
        <taxon>Tylenchomorpha</taxon>
        <taxon>Tylenchoidea</taxon>
        <taxon>Meloidogynidae</taxon>
        <taxon>Meloidogyninae</taxon>
        <taxon>Meloidogyne</taxon>
    </lineage>
</organism>
<gene>
    <name evidence="2" type="ORF">MENT_LOCUS29927</name>
</gene>
<sequence length="331" mass="37325">MCSLINLLISSLLFSTSTMLLLSASDWPGNIVGYGKHFLCNDKIVQLNGNMFIANKEVDLDRYRGGNEACDVEIAENGDIIIWYRKDTVKKFGCSIDLVTKNEGSIPFQFGVSKSKGLSNCLVKTGNMEGEGGTGNHDATNWNTIPFSFSLKDAEFEKLKSNPQYGKNCGSKGKTVCENNGGKCLKQADYSIGWAIGEPQYWFCLHDDKDNLPQSSFEIKIRNGGFDLLSKNCEGNMDFNCFKKEFIRKPEEWEIVDENYKGGMFKYLFTFHLLPLSAAPKRNIFSRVIMEGRLNEAKCDIFIRLDKNHVKMLTPYSKESLSQNFKSQSSL</sequence>
<protein>
    <submittedName>
        <fullName evidence="2">Uncharacterized protein</fullName>
    </submittedName>
</protein>
<feature type="signal peptide" evidence="1">
    <location>
        <begin position="1"/>
        <end position="18"/>
    </location>
</feature>
<accession>A0A6V7VST5</accession>
<dbReference type="EMBL" id="CAJEWN010000309">
    <property type="protein sequence ID" value="CAD2178016.1"/>
    <property type="molecule type" value="Genomic_DNA"/>
</dbReference>
<name>A0A6V7VST5_MELEN</name>
<dbReference type="Proteomes" id="UP000580250">
    <property type="component" value="Unassembled WGS sequence"/>
</dbReference>
<evidence type="ECO:0000313" key="3">
    <source>
        <dbReference type="Proteomes" id="UP000580250"/>
    </source>
</evidence>
<evidence type="ECO:0000256" key="1">
    <source>
        <dbReference type="SAM" id="SignalP"/>
    </source>
</evidence>
<feature type="chain" id="PRO_5028094871" evidence="1">
    <location>
        <begin position="19"/>
        <end position="331"/>
    </location>
</feature>
<evidence type="ECO:0000313" key="2">
    <source>
        <dbReference type="EMBL" id="CAD2178016.1"/>
    </source>
</evidence>
<comment type="caution">
    <text evidence="2">The sequence shown here is derived from an EMBL/GenBank/DDBJ whole genome shotgun (WGS) entry which is preliminary data.</text>
</comment>
<reference evidence="2 3" key="1">
    <citation type="submission" date="2020-08" db="EMBL/GenBank/DDBJ databases">
        <authorList>
            <person name="Koutsovoulos G."/>
            <person name="Danchin GJ E."/>
        </authorList>
    </citation>
    <scope>NUCLEOTIDE SEQUENCE [LARGE SCALE GENOMIC DNA]</scope>
</reference>
<keyword evidence="1" id="KW-0732">Signal</keyword>
<dbReference type="OrthoDB" id="5907407at2759"/>